<evidence type="ECO:0000259" key="13">
    <source>
        <dbReference type="PROSITE" id="PS51873"/>
    </source>
</evidence>
<keyword evidence="9" id="KW-0862">Zinc</keyword>
<evidence type="ECO:0000256" key="5">
    <source>
        <dbReference type="ARBA" id="ARBA00022723"/>
    </source>
</evidence>
<keyword evidence="15" id="KW-1185">Reference proteome</keyword>
<keyword evidence="5" id="KW-0479">Metal-binding</keyword>
<dbReference type="GO" id="GO:0061630">
    <property type="term" value="F:ubiquitin protein ligase activity"/>
    <property type="evidence" value="ECO:0007669"/>
    <property type="project" value="UniProtKB-EC"/>
</dbReference>
<dbReference type="GO" id="GO:0008270">
    <property type="term" value="F:zinc ion binding"/>
    <property type="evidence" value="ECO:0007669"/>
    <property type="project" value="UniProtKB-KW"/>
</dbReference>
<dbReference type="PANTHER" id="PTHR11685">
    <property type="entry name" value="RBR FAMILY RING FINGER AND IBR DOMAIN-CONTAINING"/>
    <property type="match status" value="1"/>
</dbReference>
<dbReference type="EMBL" id="CAJPVJ010025405">
    <property type="protein sequence ID" value="CAG2179018.1"/>
    <property type="molecule type" value="Genomic_DNA"/>
</dbReference>
<dbReference type="PROSITE" id="PS00518">
    <property type="entry name" value="ZF_RING_1"/>
    <property type="match status" value="1"/>
</dbReference>
<dbReference type="InterPro" id="IPR001841">
    <property type="entry name" value="Znf_RING"/>
</dbReference>
<dbReference type="SMART" id="SM00184">
    <property type="entry name" value="RING"/>
    <property type="match status" value="1"/>
</dbReference>
<evidence type="ECO:0000256" key="7">
    <source>
        <dbReference type="ARBA" id="ARBA00022771"/>
    </source>
</evidence>
<dbReference type="PROSITE" id="PS51873">
    <property type="entry name" value="TRIAD"/>
    <property type="match status" value="1"/>
</dbReference>
<keyword evidence="8" id="KW-0833">Ubl conjugation pathway</keyword>
<evidence type="ECO:0000256" key="4">
    <source>
        <dbReference type="ARBA" id="ARBA00022679"/>
    </source>
</evidence>
<evidence type="ECO:0000256" key="1">
    <source>
        <dbReference type="ARBA" id="ARBA00001798"/>
    </source>
</evidence>
<dbReference type="GO" id="GO:0016567">
    <property type="term" value="P:protein ubiquitination"/>
    <property type="evidence" value="ECO:0007669"/>
    <property type="project" value="InterPro"/>
</dbReference>
<feature type="region of interest" description="Disordered" evidence="11">
    <location>
        <begin position="31"/>
        <end position="54"/>
    </location>
</feature>
<keyword evidence="7 10" id="KW-0863">Zinc-finger</keyword>
<comment type="catalytic activity">
    <reaction evidence="1">
        <text>[E2 ubiquitin-conjugating enzyme]-S-ubiquitinyl-L-cysteine + [acceptor protein]-L-lysine = [E2 ubiquitin-conjugating enzyme]-L-cysteine + [acceptor protein]-N(6)-ubiquitinyl-L-lysine.</text>
        <dbReference type="EC" id="2.3.2.31"/>
    </reaction>
</comment>
<dbReference type="EC" id="2.3.2.31" evidence="3"/>
<evidence type="ECO:0000313" key="15">
    <source>
        <dbReference type="Proteomes" id="UP000728032"/>
    </source>
</evidence>
<evidence type="ECO:0000256" key="10">
    <source>
        <dbReference type="PROSITE-ProRule" id="PRU00175"/>
    </source>
</evidence>
<organism evidence="14">
    <name type="scientific">Oppiella nova</name>
    <dbReference type="NCBI Taxonomy" id="334625"/>
    <lineage>
        <taxon>Eukaryota</taxon>
        <taxon>Metazoa</taxon>
        <taxon>Ecdysozoa</taxon>
        <taxon>Arthropoda</taxon>
        <taxon>Chelicerata</taxon>
        <taxon>Arachnida</taxon>
        <taxon>Acari</taxon>
        <taxon>Acariformes</taxon>
        <taxon>Sarcoptiformes</taxon>
        <taxon>Oribatida</taxon>
        <taxon>Brachypylina</taxon>
        <taxon>Oppioidea</taxon>
        <taxon>Oppiidae</taxon>
        <taxon>Oppiella</taxon>
    </lineage>
</organism>
<dbReference type="SUPFAM" id="SSF57850">
    <property type="entry name" value="RING/U-box"/>
    <property type="match status" value="1"/>
</dbReference>
<dbReference type="InterPro" id="IPR031127">
    <property type="entry name" value="E3_UB_ligase_RBR"/>
</dbReference>
<feature type="domain" description="RING-type" evidence="12">
    <location>
        <begin position="61"/>
        <end position="106"/>
    </location>
</feature>
<dbReference type="Pfam" id="PF00097">
    <property type="entry name" value="zf-C3HC4"/>
    <property type="match status" value="1"/>
</dbReference>
<evidence type="ECO:0000259" key="12">
    <source>
        <dbReference type="PROSITE" id="PS50089"/>
    </source>
</evidence>
<proteinExistence type="inferred from homology"/>
<evidence type="ECO:0000256" key="3">
    <source>
        <dbReference type="ARBA" id="ARBA00012251"/>
    </source>
</evidence>
<protein>
    <recommendedName>
        <fullName evidence="3">RBR-type E3 ubiquitin transferase</fullName>
        <ecNumber evidence="3">2.3.2.31</ecNumber>
    </recommendedName>
</protein>
<keyword evidence="6" id="KW-0677">Repeat</keyword>
<evidence type="ECO:0000256" key="6">
    <source>
        <dbReference type="ARBA" id="ARBA00022737"/>
    </source>
</evidence>
<feature type="domain" description="RING-type" evidence="13">
    <location>
        <begin position="57"/>
        <end position="190"/>
    </location>
</feature>
<evidence type="ECO:0000256" key="11">
    <source>
        <dbReference type="SAM" id="MobiDB-lite"/>
    </source>
</evidence>
<reference evidence="14" key="1">
    <citation type="submission" date="2020-11" db="EMBL/GenBank/DDBJ databases">
        <authorList>
            <person name="Tran Van P."/>
        </authorList>
    </citation>
    <scope>NUCLEOTIDE SEQUENCE</scope>
</reference>
<evidence type="ECO:0000313" key="14">
    <source>
        <dbReference type="EMBL" id="CAD7661882.1"/>
    </source>
</evidence>
<accession>A0A7R9ML75</accession>
<dbReference type="Proteomes" id="UP000728032">
    <property type="component" value="Unassembled WGS sequence"/>
</dbReference>
<dbReference type="InterPro" id="IPR044066">
    <property type="entry name" value="TRIAD_supradom"/>
</dbReference>
<dbReference type="EMBL" id="OC940230">
    <property type="protein sequence ID" value="CAD7661882.1"/>
    <property type="molecule type" value="Genomic_DNA"/>
</dbReference>
<evidence type="ECO:0000256" key="2">
    <source>
        <dbReference type="ARBA" id="ARBA00005884"/>
    </source>
</evidence>
<keyword evidence="4" id="KW-0808">Transferase</keyword>
<comment type="similarity">
    <text evidence="2">Belongs to the RBR family. Ariadne subfamily.</text>
</comment>
<dbReference type="Gene3D" id="3.30.40.10">
    <property type="entry name" value="Zinc/RING finger domain, C3HC4 (zinc finger)"/>
    <property type="match status" value="1"/>
</dbReference>
<dbReference type="OrthoDB" id="6485315at2759"/>
<gene>
    <name evidence="14" type="ORF">ONB1V03_LOCUS18442</name>
</gene>
<dbReference type="PROSITE" id="PS50089">
    <property type="entry name" value="ZF_RING_2"/>
    <property type="match status" value="1"/>
</dbReference>
<dbReference type="InterPro" id="IPR017907">
    <property type="entry name" value="Znf_RING_CS"/>
</dbReference>
<evidence type="ECO:0000256" key="9">
    <source>
        <dbReference type="ARBA" id="ARBA00022833"/>
    </source>
</evidence>
<name>A0A7R9ML75_9ACAR</name>
<dbReference type="InterPro" id="IPR018957">
    <property type="entry name" value="Znf_C3HC4_RING-type"/>
</dbReference>
<dbReference type="FunFam" id="3.30.40.10:FF:000019">
    <property type="entry name" value="RBR-type E3 ubiquitin transferase"/>
    <property type="match status" value="1"/>
</dbReference>
<dbReference type="AlphaFoldDB" id="A0A7R9ML75"/>
<evidence type="ECO:0000256" key="8">
    <source>
        <dbReference type="ARBA" id="ARBA00022786"/>
    </source>
</evidence>
<sequence length="190" mass="20507">MALSMADINETEVIDRNDQDNFNVAQATSIFDTPPAPKARSVYPENVNKPPPKATGPQFDCAICMDKQPLGESVECGCGHLFCADCMSGYLSNAIREGNVEGIKCPDKDCQTVAQQFLVSYIVSDELYARYEWLLLVAAVKDMPDVYYCPTPGCLSMTVAEIDSATCPKCGLVALSISATVILKHPGVGQ</sequence>
<dbReference type="InterPro" id="IPR013083">
    <property type="entry name" value="Znf_RING/FYVE/PHD"/>
</dbReference>